<evidence type="ECO:0000256" key="1">
    <source>
        <dbReference type="SAM" id="MobiDB-lite"/>
    </source>
</evidence>
<dbReference type="PANTHER" id="PTHR36578:SF1">
    <property type="entry name" value="APPLE DOMAIN-CONTAINING PROTEIN"/>
    <property type="match status" value="1"/>
</dbReference>
<gene>
    <name evidence="3" type="ORF">PG999_012773</name>
</gene>
<accession>A0AAW0QAM5</accession>
<reference evidence="3 4" key="1">
    <citation type="submission" date="2023-01" db="EMBL/GenBank/DDBJ databases">
        <title>Analysis of 21 Apiospora genomes using comparative genomics revels a genus with tremendous synthesis potential of carbohydrate active enzymes and secondary metabolites.</title>
        <authorList>
            <person name="Sorensen T."/>
        </authorList>
    </citation>
    <scope>NUCLEOTIDE SEQUENCE [LARGE SCALE GENOMIC DNA]</scope>
    <source>
        <strain evidence="3 4">CBS 117206</strain>
    </source>
</reference>
<organism evidence="3 4">
    <name type="scientific">Apiospora kogelbergensis</name>
    <dbReference type="NCBI Taxonomy" id="1337665"/>
    <lineage>
        <taxon>Eukaryota</taxon>
        <taxon>Fungi</taxon>
        <taxon>Dikarya</taxon>
        <taxon>Ascomycota</taxon>
        <taxon>Pezizomycotina</taxon>
        <taxon>Sordariomycetes</taxon>
        <taxon>Xylariomycetidae</taxon>
        <taxon>Amphisphaeriales</taxon>
        <taxon>Apiosporaceae</taxon>
        <taxon>Apiospora</taxon>
    </lineage>
</organism>
<dbReference type="PANTHER" id="PTHR36578">
    <property type="entry name" value="CHROMOSOME 15, WHOLE GENOME SHOTGUN SEQUENCE"/>
    <property type="match status" value="1"/>
</dbReference>
<name>A0AAW0QAM5_9PEZI</name>
<evidence type="ECO:0000313" key="3">
    <source>
        <dbReference type="EMBL" id="KAK8096829.1"/>
    </source>
</evidence>
<feature type="chain" id="PRO_5043620474" evidence="2">
    <location>
        <begin position="18"/>
        <end position="358"/>
    </location>
</feature>
<dbReference type="EMBL" id="JAQQWP010000010">
    <property type="protein sequence ID" value="KAK8096829.1"/>
    <property type="molecule type" value="Genomic_DNA"/>
</dbReference>
<dbReference type="Proteomes" id="UP001392437">
    <property type="component" value="Unassembled WGS sequence"/>
</dbReference>
<evidence type="ECO:0000256" key="2">
    <source>
        <dbReference type="SAM" id="SignalP"/>
    </source>
</evidence>
<comment type="caution">
    <text evidence="3">The sequence shown here is derived from an EMBL/GenBank/DDBJ whole genome shotgun (WGS) entry which is preliminary data.</text>
</comment>
<dbReference type="AlphaFoldDB" id="A0AAW0QAM5"/>
<sequence length="358" mass="38439">MKSFTFATVALAAVARAQLLDLEELADSVPAPVIESVPFGGNAQELTPVSRLRFAKRDSTPATCPSQAVGKGPDSNPPTDVGFLNDPDFAATANGAATPDGYINTFKNLHGSIEGAGYKTFHTVDRYDPAICAKACDTTIDGCNAFNIFYERNGLTATGKDCPKPSPTTIIKCTFWTVPVTADHATNVGNLVTTDTESTKDFHIVISASNGYLSKRWDPLPGYTQPNGPFDGAINAPKNCEGTDTFIRSQTFPISASSSYKPENCQKACNDQADYERKHPVAGKALRTCQFFNSYLLMKNGVAQSQVCSMYTQAWDSSLATNFGQKRGNDQYTITFSLTYTNQTDSGVPATCAAPTSE</sequence>
<keyword evidence="2" id="KW-0732">Signal</keyword>
<keyword evidence="4" id="KW-1185">Reference proteome</keyword>
<proteinExistence type="predicted"/>
<evidence type="ECO:0000313" key="4">
    <source>
        <dbReference type="Proteomes" id="UP001392437"/>
    </source>
</evidence>
<feature type="region of interest" description="Disordered" evidence="1">
    <location>
        <begin position="58"/>
        <end position="83"/>
    </location>
</feature>
<protein>
    <submittedName>
        <fullName evidence="3">Uncharacterized protein</fullName>
    </submittedName>
</protein>
<feature type="signal peptide" evidence="2">
    <location>
        <begin position="1"/>
        <end position="17"/>
    </location>
</feature>